<feature type="transmembrane region" description="Helical" evidence="9">
    <location>
        <begin position="133"/>
        <end position="153"/>
    </location>
</feature>
<evidence type="ECO:0000256" key="4">
    <source>
        <dbReference type="ARBA" id="ARBA00022801"/>
    </source>
</evidence>
<proteinExistence type="inferred from homology"/>
<dbReference type="HOGENOM" id="CLU_063293_3_0_1"/>
<comment type="similarity">
    <text evidence="2">Belongs to the alkaline ceramidase family.</text>
</comment>
<evidence type="ECO:0000256" key="1">
    <source>
        <dbReference type="ARBA" id="ARBA00004141"/>
    </source>
</evidence>
<keyword evidence="6 9" id="KW-0472">Membrane</keyword>
<keyword evidence="11" id="KW-1185">Reference proteome</keyword>
<keyword evidence="7" id="KW-0106">Calcium</keyword>
<protein>
    <submittedName>
        <fullName evidence="10">Uncharacterized protein</fullName>
    </submittedName>
</protein>
<dbReference type="Proteomes" id="UP000001640">
    <property type="component" value="Chromosome 3"/>
</dbReference>
<evidence type="ECO:0000313" key="11">
    <source>
        <dbReference type="Proteomes" id="UP000001640"/>
    </source>
</evidence>
<keyword evidence="4" id="KW-0378">Hydrolase</keyword>
<name>G0VCI0_NAUCA</name>
<dbReference type="KEGG" id="ncs:NCAS_0C02000"/>
<reference key="2">
    <citation type="submission" date="2011-08" db="EMBL/GenBank/DDBJ databases">
        <title>Genome sequence of Naumovozyma castellii.</title>
        <authorList>
            <person name="Gordon J.L."/>
            <person name="Armisen D."/>
            <person name="Proux-Wera E."/>
            <person name="OhEigeartaigh S.S."/>
            <person name="Byrne K.P."/>
            <person name="Wolfe K.H."/>
        </authorList>
    </citation>
    <scope>NUCLEOTIDE SEQUENCE</scope>
    <source>
        <strain>Type strain:CBS 4309</strain>
    </source>
</reference>
<dbReference type="OMA" id="IMFEPLR"/>
<feature type="transmembrane region" description="Helical" evidence="9">
    <location>
        <begin position="243"/>
        <end position="262"/>
    </location>
</feature>
<keyword evidence="7" id="KW-0479">Metal-binding</keyword>
<feature type="transmembrane region" description="Helical" evidence="9">
    <location>
        <begin position="193"/>
        <end position="223"/>
    </location>
</feature>
<feature type="binding site" evidence="8">
    <location>
        <position position="87"/>
    </location>
    <ligand>
        <name>Zn(2+)</name>
        <dbReference type="ChEBI" id="CHEBI:29105"/>
        <note>catalytic</note>
    </ligand>
</feature>
<feature type="binding site" evidence="7">
    <location>
        <position position="39"/>
    </location>
    <ligand>
        <name>Ca(2+)</name>
        <dbReference type="ChEBI" id="CHEBI:29108"/>
    </ligand>
</feature>
<evidence type="ECO:0000256" key="8">
    <source>
        <dbReference type="PIRSR" id="PIRSR608901-2"/>
    </source>
</evidence>
<dbReference type="STRING" id="1064592.G0VCI0"/>
<feature type="binding site" evidence="7">
    <location>
        <position position="28"/>
    </location>
    <ligand>
        <name>Ca(2+)</name>
        <dbReference type="ChEBI" id="CHEBI:29108"/>
    </ligand>
</feature>
<dbReference type="GO" id="GO:0046513">
    <property type="term" value="P:ceramide biosynthetic process"/>
    <property type="evidence" value="ECO:0007669"/>
    <property type="project" value="EnsemblFungi"/>
</dbReference>
<dbReference type="PANTHER" id="PTHR46187:SF3">
    <property type="entry name" value="ALKALINE CERAMIDASE 3"/>
    <property type="match status" value="1"/>
</dbReference>
<organism evidence="10 11">
    <name type="scientific">Naumovozyma castellii</name>
    <name type="common">Yeast</name>
    <name type="synonym">Saccharomyces castellii</name>
    <dbReference type="NCBI Taxonomy" id="27288"/>
    <lineage>
        <taxon>Eukaryota</taxon>
        <taxon>Fungi</taxon>
        <taxon>Dikarya</taxon>
        <taxon>Ascomycota</taxon>
        <taxon>Saccharomycotina</taxon>
        <taxon>Saccharomycetes</taxon>
        <taxon>Saccharomycetales</taxon>
        <taxon>Saccharomycetaceae</taxon>
        <taxon>Naumovozyma</taxon>
    </lineage>
</organism>
<evidence type="ECO:0000256" key="6">
    <source>
        <dbReference type="ARBA" id="ARBA00023136"/>
    </source>
</evidence>
<dbReference type="GO" id="GO:0046872">
    <property type="term" value="F:metal ion binding"/>
    <property type="evidence" value="ECO:0007669"/>
    <property type="project" value="UniProtKB-KW"/>
</dbReference>
<feature type="transmembrane region" description="Helical" evidence="9">
    <location>
        <begin position="102"/>
        <end position="121"/>
    </location>
</feature>
<dbReference type="PANTHER" id="PTHR46187">
    <property type="entry name" value="ALKALINE CERAMIDASE 3"/>
    <property type="match status" value="1"/>
</dbReference>
<dbReference type="RefSeq" id="XP_003675556.1">
    <property type="nucleotide sequence ID" value="XM_003675508.1"/>
</dbReference>
<keyword evidence="3 9" id="KW-0812">Transmembrane</keyword>
<feature type="binding site" evidence="7">
    <location>
        <position position="25"/>
    </location>
    <ligand>
        <name>Ca(2+)</name>
        <dbReference type="ChEBI" id="CHEBI:29108"/>
    </ligand>
</feature>
<feature type="transmembrane region" description="Helical" evidence="9">
    <location>
        <begin position="159"/>
        <end position="181"/>
    </location>
</feature>
<feature type="transmembrane region" description="Helical" evidence="9">
    <location>
        <begin position="40"/>
        <end position="58"/>
    </location>
</feature>
<feature type="transmembrane region" description="Helical" evidence="9">
    <location>
        <begin position="70"/>
        <end position="90"/>
    </location>
</feature>
<keyword evidence="5 9" id="KW-1133">Transmembrane helix</keyword>
<dbReference type="InterPro" id="IPR008901">
    <property type="entry name" value="ACER"/>
</dbReference>
<dbReference type="InParanoid" id="G0VCI0"/>
<dbReference type="EMBL" id="HE576754">
    <property type="protein sequence ID" value="CCC69190.1"/>
    <property type="molecule type" value="Genomic_DNA"/>
</dbReference>
<dbReference type="Pfam" id="PF05875">
    <property type="entry name" value="Ceramidase"/>
    <property type="match status" value="1"/>
</dbReference>
<reference evidence="10 11" key="1">
    <citation type="journal article" date="2011" name="Proc. Natl. Acad. Sci. U.S.A.">
        <title>Evolutionary erosion of yeast sex chromosomes by mating-type switching accidents.</title>
        <authorList>
            <person name="Gordon J.L."/>
            <person name="Armisen D."/>
            <person name="Proux-Wera E."/>
            <person name="Oheigeartaigh S.S."/>
            <person name="Byrne K.P."/>
            <person name="Wolfe K.H."/>
        </authorList>
    </citation>
    <scope>NUCLEOTIDE SEQUENCE [LARGE SCALE GENOMIC DNA]</scope>
    <source>
        <strain evidence="11">ATCC 76901 / BCRC 22586 / CBS 4309 / NBRC 1992 / NRRL Y-12630</strain>
    </source>
</reference>
<comment type="subcellular location">
    <subcellularLocation>
        <location evidence="1">Membrane</location>
        <topology evidence="1">Multi-pass membrane protein</topology>
    </subcellularLocation>
</comment>
<keyword evidence="8" id="KW-0862">Zinc</keyword>
<evidence type="ECO:0000313" key="10">
    <source>
        <dbReference type="EMBL" id="CCC69190.1"/>
    </source>
</evidence>
<dbReference type="eggNOG" id="KOG2329">
    <property type="taxonomic scope" value="Eukaryota"/>
</dbReference>
<feature type="binding site" evidence="8">
    <location>
        <position position="245"/>
    </location>
    <ligand>
        <name>Zn(2+)</name>
        <dbReference type="ChEBI" id="CHEBI:29105"/>
        <note>catalytic</note>
    </ligand>
</feature>
<evidence type="ECO:0000256" key="5">
    <source>
        <dbReference type="ARBA" id="ARBA00022989"/>
    </source>
</evidence>
<evidence type="ECO:0000256" key="2">
    <source>
        <dbReference type="ARBA" id="ARBA00009780"/>
    </source>
</evidence>
<comment type="cofactor">
    <cofactor evidence="8">
        <name>Zn(2+)</name>
        <dbReference type="ChEBI" id="CHEBI:29105"/>
    </cofactor>
</comment>
<feature type="binding site" evidence="7">
    <location>
        <position position="30"/>
    </location>
    <ligand>
        <name>Ca(2+)</name>
        <dbReference type="ChEBI" id="CHEBI:29108"/>
    </ligand>
</feature>
<dbReference type="GO" id="GO:0046514">
    <property type="term" value="P:ceramide catabolic process"/>
    <property type="evidence" value="ECO:0007669"/>
    <property type="project" value="EnsemblFungi"/>
</dbReference>
<evidence type="ECO:0000256" key="3">
    <source>
        <dbReference type="ARBA" id="ARBA00022692"/>
    </source>
</evidence>
<dbReference type="GeneID" id="96902773"/>
<dbReference type="GO" id="GO:0017040">
    <property type="term" value="F:N-acylsphingosine amidohydrolase activity"/>
    <property type="evidence" value="ECO:0007669"/>
    <property type="project" value="EnsemblFungi"/>
</dbReference>
<feature type="binding site" evidence="7">
    <location>
        <position position="26"/>
    </location>
    <ligand>
        <name>Ca(2+)</name>
        <dbReference type="ChEBI" id="CHEBI:29108"/>
    </ligand>
</feature>
<feature type="binding site" evidence="8">
    <location>
        <position position="241"/>
    </location>
    <ligand>
        <name>Zn(2+)</name>
        <dbReference type="ChEBI" id="CHEBI:29105"/>
        <note>catalytic</note>
    </ligand>
</feature>
<dbReference type="OrthoDB" id="187171at2759"/>
<evidence type="ECO:0000256" key="9">
    <source>
        <dbReference type="SAM" id="Phobius"/>
    </source>
</evidence>
<evidence type="ECO:0000256" key="7">
    <source>
        <dbReference type="PIRSR" id="PIRSR608901-1"/>
    </source>
</evidence>
<dbReference type="AlphaFoldDB" id="G0VCI0"/>
<sequence>MGYLRWPYPEEMPSGFWGETTSLIDWCEENYVVSKYIAEWSNTLTNAVFIMAAFYTTYSAYKNKLEQRFIFIGLLFSLVGFGSWLFHMTLKFHFQLLDELPMVYATAIPSWSLFTEIYHYTKNDNSKNSPIREQWIFGLLVTGFVTFLTWVYLVLQKPIIFQVLYGFLNVWVVFISGFLAYKHMEKNPTVKKNLYATMGLGIVIFLLGFVAWNLDIYFCSFWIKVRRNYLLLPLGVLLELHGWWHLLTGVGVYVYVVFLQYLRVLSQGRSNEFDFIWRWRICPELVRKEASIRTKYSYEFLGPYVNNPLGKASTPIVPELEGEQQ</sequence>
<dbReference type="FunCoup" id="G0VCI0">
    <property type="interactions" value="572"/>
</dbReference>
<dbReference type="GO" id="GO:0005789">
    <property type="term" value="C:endoplasmic reticulum membrane"/>
    <property type="evidence" value="ECO:0007669"/>
    <property type="project" value="TreeGrafter"/>
</dbReference>
<accession>G0VCI0</accession>
<gene>
    <name evidence="10" type="primary">NCAS0C02000</name>
    <name evidence="10" type="ordered locus">NCAS_0C02000</name>
</gene>